<organism evidence="1 2">
    <name type="scientific">Sclerotinia sclerotiorum (strain ATCC 18683 / 1980 / Ss-1)</name>
    <name type="common">White mold</name>
    <name type="synonym">Whetzelinia sclerotiorum</name>
    <dbReference type="NCBI Taxonomy" id="665079"/>
    <lineage>
        <taxon>Eukaryota</taxon>
        <taxon>Fungi</taxon>
        <taxon>Dikarya</taxon>
        <taxon>Ascomycota</taxon>
        <taxon>Pezizomycotina</taxon>
        <taxon>Leotiomycetes</taxon>
        <taxon>Helotiales</taxon>
        <taxon>Sclerotiniaceae</taxon>
        <taxon>Sclerotinia</taxon>
    </lineage>
</organism>
<dbReference type="InParanoid" id="A7EH46"/>
<dbReference type="EMBL" id="CH476625">
    <property type="protein sequence ID" value="EDO02162.1"/>
    <property type="molecule type" value="Genomic_DNA"/>
</dbReference>
<dbReference type="HOGENOM" id="CLU_2943187_0_0_1"/>
<evidence type="ECO:0000313" key="1">
    <source>
        <dbReference type="EMBL" id="EDO02162.1"/>
    </source>
</evidence>
<keyword evidence="2" id="KW-1185">Reference proteome</keyword>
<reference evidence="2" key="1">
    <citation type="journal article" date="2011" name="PLoS Genet.">
        <title>Genomic analysis of the necrotrophic fungal pathogens Sclerotinia sclerotiorum and Botrytis cinerea.</title>
        <authorList>
            <person name="Amselem J."/>
            <person name="Cuomo C.A."/>
            <person name="van Kan J.A."/>
            <person name="Viaud M."/>
            <person name="Benito E.P."/>
            <person name="Couloux A."/>
            <person name="Coutinho P.M."/>
            <person name="de Vries R.P."/>
            <person name="Dyer P.S."/>
            <person name="Fillinger S."/>
            <person name="Fournier E."/>
            <person name="Gout L."/>
            <person name="Hahn M."/>
            <person name="Kohn L."/>
            <person name="Lapalu N."/>
            <person name="Plummer K.M."/>
            <person name="Pradier J.M."/>
            <person name="Quevillon E."/>
            <person name="Sharon A."/>
            <person name="Simon A."/>
            <person name="ten Have A."/>
            <person name="Tudzynski B."/>
            <person name="Tudzynski P."/>
            <person name="Wincker P."/>
            <person name="Andrew M."/>
            <person name="Anthouard V."/>
            <person name="Beever R.E."/>
            <person name="Beffa R."/>
            <person name="Benoit I."/>
            <person name="Bouzid O."/>
            <person name="Brault B."/>
            <person name="Chen Z."/>
            <person name="Choquer M."/>
            <person name="Collemare J."/>
            <person name="Cotton P."/>
            <person name="Danchin E.G."/>
            <person name="Da Silva C."/>
            <person name="Gautier A."/>
            <person name="Giraud C."/>
            <person name="Giraud T."/>
            <person name="Gonzalez C."/>
            <person name="Grossetete S."/>
            <person name="Guldener U."/>
            <person name="Henrissat B."/>
            <person name="Howlett B.J."/>
            <person name="Kodira C."/>
            <person name="Kretschmer M."/>
            <person name="Lappartient A."/>
            <person name="Leroch M."/>
            <person name="Levis C."/>
            <person name="Mauceli E."/>
            <person name="Neuveglise C."/>
            <person name="Oeser B."/>
            <person name="Pearson M."/>
            <person name="Poulain J."/>
            <person name="Poussereau N."/>
            <person name="Quesneville H."/>
            <person name="Rascle C."/>
            <person name="Schumacher J."/>
            <person name="Segurens B."/>
            <person name="Sexton A."/>
            <person name="Silva E."/>
            <person name="Sirven C."/>
            <person name="Soanes D.M."/>
            <person name="Talbot N.J."/>
            <person name="Templeton M."/>
            <person name="Yandava C."/>
            <person name="Yarden O."/>
            <person name="Zeng Q."/>
            <person name="Rollins J.A."/>
            <person name="Lebrun M.H."/>
            <person name="Dickman M."/>
        </authorList>
    </citation>
    <scope>NUCLEOTIDE SEQUENCE [LARGE SCALE GENOMIC DNA]</scope>
    <source>
        <strain evidence="2">ATCC 18683 / 1980 / Ss-1</strain>
    </source>
</reference>
<sequence>MAFPEDFNIGGDRGGRLRFSVSVFEKRMLEGANSAHEKHGNDDQFRHDSITTIHSYAYQE</sequence>
<dbReference type="Proteomes" id="UP000001312">
    <property type="component" value="Unassembled WGS sequence"/>
</dbReference>
<dbReference type="RefSeq" id="XP_001594830.1">
    <property type="nucleotide sequence ID" value="XM_001594780.1"/>
</dbReference>
<proteinExistence type="predicted"/>
<name>A7EH46_SCLS1</name>
<dbReference type="AlphaFoldDB" id="A7EH46"/>
<protein>
    <submittedName>
        <fullName evidence="1">Uncharacterized protein</fullName>
    </submittedName>
</protein>
<dbReference type="GeneID" id="5490644"/>
<evidence type="ECO:0000313" key="2">
    <source>
        <dbReference type="Proteomes" id="UP000001312"/>
    </source>
</evidence>
<accession>A7EH46</accession>
<dbReference type="KEGG" id="ssl:SS1G_04638"/>
<gene>
    <name evidence="1" type="ORF">SS1G_04638</name>
</gene>